<dbReference type="HOGENOM" id="CLU_2615283_0_0_4"/>
<name>E5AN24_MYCRK</name>
<dbReference type="Proteomes" id="UP000007437">
    <property type="component" value="Chromosome"/>
</dbReference>
<dbReference type="KEGG" id="brh:RBRH_03161"/>
<dbReference type="EMBL" id="FR687359">
    <property type="protein sequence ID" value="CBW74105.1"/>
    <property type="molecule type" value="Genomic_DNA"/>
</dbReference>
<evidence type="ECO:0000313" key="2">
    <source>
        <dbReference type="Proteomes" id="UP000007437"/>
    </source>
</evidence>
<dbReference type="AlphaFoldDB" id="E5AN24"/>
<gene>
    <name evidence="1" type="ordered locus">RBRH_03161</name>
</gene>
<evidence type="ECO:0000313" key="1">
    <source>
        <dbReference type="EMBL" id="CBW74105.1"/>
    </source>
</evidence>
<protein>
    <submittedName>
        <fullName evidence="1">Uncharacterized protein</fullName>
    </submittedName>
</protein>
<proteinExistence type="predicted"/>
<accession>E5AN24</accession>
<organism evidence="1 2">
    <name type="scientific">Mycetohabitans rhizoxinica (strain DSM 19002 / CIP 109453 / HKI 454)</name>
    <name type="common">Paraburkholderia rhizoxinica</name>
    <dbReference type="NCBI Taxonomy" id="882378"/>
    <lineage>
        <taxon>Bacteria</taxon>
        <taxon>Pseudomonadati</taxon>
        <taxon>Pseudomonadota</taxon>
        <taxon>Betaproteobacteria</taxon>
        <taxon>Burkholderiales</taxon>
        <taxon>Burkholderiaceae</taxon>
        <taxon>Mycetohabitans</taxon>
    </lineage>
</organism>
<sequence>MHVWAAEGRDEADGLHGLIDKRLCQVSHKRLPAHAPVISDNPLLCAAVWRHRTAPFVVFSHAVFLRMAMACSAMSREA</sequence>
<reference evidence="1 2" key="1">
    <citation type="journal article" date="2011" name="J. Bacteriol.">
        <title>Complete genome sequence of Burkholderia rhizoxinica, an endosymbiont of Rhizopus microsporus.</title>
        <authorList>
            <person name="Lackner G."/>
            <person name="Moebius N."/>
            <person name="Partida-Martinez L."/>
            <person name="Hertweck C."/>
        </authorList>
    </citation>
    <scope>NUCLEOTIDE SEQUENCE [LARGE SCALE GENOMIC DNA]</scope>
    <source>
        <strain evidence="2">DSM 19002 / CIP 109453 / HKI 454</strain>
    </source>
</reference>